<reference evidence="1 2" key="1">
    <citation type="submission" date="2019-11" db="EMBL/GenBank/DDBJ databases">
        <title>Metabolism of dissolved organic matter in forest soils.</title>
        <authorList>
            <person name="Cyle K.T."/>
            <person name="Wilhelm R.C."/>
            <person name="Martinez C.E."/>
        </authorList>
    </citation>
    <scope>NUCLEOTIDE SEQUENCE [LARGE SCALE GENOMIC DNA]</scope>
    <source>
        <strain evidence="1 2">5N</strain>
    </source>
</reference>
<evidence type="ECO:0000313" key="1">
    <source>
        <dbReference type="EMBL" id="NPT55037.1"/>
    </source>
</evidence>
<proteinExistence type="predicted"/>
<dbReference type="AlphaFoldDB" id="A0A972NNJ6"/>
<evidence type="ECO:0000313" key="2">
    <source>
        <dbReference type="Proteomes" id="UP000655523"/>
    </source>
</evidence>
<comment type="caution">
    <text evidence="1">The sequence shown here is derived from an EMBL/GenBank/DDBJ whole genome shotgun (WGS) entry which is preliminary data.</text>
</comment>
<accession>A0A972NNJ6</accession>
<gene>
    <name evidence="1" type="ORF">GNZ13_10540</name>
</gene>
<dbReference type="Proteomes" id="UP000655523">
    <property type="component" value="Unassembled WGS sequence"/>
</dbReference>
<organism evidence="1 2">
    <name type="scientific">Paraburkholderia elongata</name>
    <dbReference type="NCBI Taxonomy" id="2675747"/>
    <lineage>
        <taxon>Bacteria</taxon>
        <taxon>Pseudomonadati</taxon>
        <taxon>Pseudomonadota</taxon>
        <taxon>Betaproteobacteria</taxon>
        <taxon>Burkholderiales</taxon>
        <taxon>Burkholderiaceae</taxon>
        <taxon>Paraburkholderia</taxon>
    </lineage>
</organism>
<dbReference type="RefSeq" id="WP_172163272.1">
    <property type="nucleotide sequence ID" value="NZ_WOEZ01000046.1"/>
</dbReference>
<name>A0A972NNJ6_9BURK</name>
<sequence>MVYDFAMDDGMSAAVKRPKLHYPRNKRHEGIVAIDFAVDALSVNAPDMHGVTRLRPQ</sequence>
<protein>
    <submittedName>
        <fullName evidence="1">Uncharacterized protein</fullName>
    </submittedName>
</protein>
<keyword evidence="2" id="KW-1185">Reference proteome</keyword>
<dbReference type="EMBL" id="WOEZ01000046">
    <property type="protein sequence ID" value="NPT55037.1"/>
    <property type="molecule type" value="Genomic_DNA"/>
</dbReference>